<evidence type="ECO:0000313" key="3">
    <source>
        <dbReference type="EMBL" id="CAK0892316.1"/>
    </source>
</evidence>
<feature type="coiled-coil region" evidence="1">
    <location>
        <begin position="128"/>
        <end position="167"/>
    </location>
</feature>
<proteinExistence type="predicted"/>
<feature type="non-terminal residue" evidence="3">
    <location>
        <position position="245"/>
    </location>
</feature>
<keyword evidence="1" id="KW-0175">Coiled coil</keyword>
<dbReference type="EMBL" id="CAUYUJ010019595">
    <property type="protein sequence ID" value="CAK0892316.1"/>
    <property type="molecule type" value="Genomic_DNA"/>
</dbReference>
<comment type="caution">
    <text evidence="3">The sequence shown here is derived from an EMBL/GenBank/DDBJ whole genome shotgun (WGS) entry which is preliminary data.</text>
</comment>
<feature type="region of interest" description="Disordered" evidence="2">
    <location>
        <begin position="1"/>
        <end position="24"/>
    </location>
</feature>
<organism evidence="3 4">
    <name type="scientific">Prorocentrum cordatum</name>
    <dbReference type="NCBI Taxonomy" id="2364126"/>
    <lineage>
        <taxon>Eukaryota</taxon>
        <taxon>Sar</taxon>
        <taxon>Alveolata</taxon>
        <taxon>Dinophyceae</taxon>
        <taxon>Prorocentrales</taxon>
        <taxon>Prorocentraceae</taxon>
        <taxon>Prorocentrum</taxon>
    </lineage>
</organism>
<gene>
    <name evidence="3" type="ORF">PCOR1329_LOCUS72013</name>
</gene>
<sequence>MAKGSGQGGKGKASNKNGDTKSAAQVTVNLTKEWCWQCGQHWKAPKSLQPADAQACPWRANVQQDSPTDDKGTDYSGVIQKIQAAYDAAEKVGKVDAKPLQAVLDMVRAQRDSEKTPMQMAQSITQKLGQKQKALERHKSALEEFTQEALEAELKLAMKKEKVAKEEAAIEACISDIARLGEEQKLWLGKARGEQQPKPAAAQVAESFNGLQAALEALGSAAAGDPSLVRAFTDFAAALKAHGQQ</sequence>
<name>A0ABN9WZI0_9DINO</name>
<evidence type="ECO:0000313" key="4">
    <source>
        <dbReference type="Proteomes" id="UP001189429"/>
    </source>
</evidence>
<keyword evidence="4" id="KW-1185">Reference proteome</keyword>
<dbReference type="Proteomes" id="UP001189429">
    <property type="component" value="Unassembled WGS sequence"/>
</dbReference>
<feature type="compositionally biased region" description="Gly residues" evidence="2">
    <location>
        <begin position="1"/>
        <end position="11"/>
    </location>
</feature>
<evidence type="ECO:0000256" key="2">
    <source>
        <dbReference type="SAM" id="MobiDB-lite"/>
    </source>
</evidence>
<evidence type="ECO:0000256" key="1">
    <source>
        <dbReference type="SAM" id="Coils"/>
    </source>
</evidence>
<protein>
    <submittedName>
        <fullName evidence="3">Uncharacterized protein</fullName>
    </submittedName>
</protein>
<accession>A0ABN9WZI0</accession>
<reference evidence="3" key="1">
    <citation type="submission" date="2023-10" db="EMBL/GenBank/DDBJ databases">
        <authorList>
            <person name="Chen Y."/>
            <person name="Shah S."/>
            <person name="Dougan E. K."/>
            <person name="Thang M."/>
            <person name="Chan C."/>
        </authorList>
    </citation>
    <scope>NUCLEOTIDE SEQUENCE [LARGE SCALE GENOMIC DNA]</scope>
</reference>